<reference evidence="1 2" key="1">
    <citation type="journal article" date="2015" name="Genome Biol. Evol.">
        <title>Comparative Genomics of a Bacterivorous Green Alga Reveals Evolutionary Causalities and Consequences of Phago-Mixotrophic Mode of Nutrition.</title>
        <authorList>
            <person name="Burns J.A."/>
            <person name="Paasch A."/>
            <person name="Narechania A."/>
            <person name="Kim E."/>
        </authorList>
    </citation>
    <scope>NUCLEOTIDE SEQUENCE [LARGE SCALE GENOMIC DNA]</scope>
    <source>
        <strain evidence="1 2">PLY_AMNH</strain>
    </source>
</reference>
<name>A0AAE0LJH8_9CHLO</name>
<gene>
    <name evidence="1" type="ORF">CYMTET_5312</name>
</gene>
<evidence type="ECO:0000313" key="2">
    <source>
        <dbReference type="Proteomes" id="UP001190700"/>
    </source>
</evidence>
<dbReference type="Proteomes" id="UP001190700">
    <property type="component" value="Unassembled WGS sequence"/>
</dbReference>
<comment type="caution">
    <text evidence="1">The sequence shown here is derived from an EMBL/GenBank/DDBJ whole genome shotgun (WGS) entry which is preliminary data.</text>
</comment>
<sequence>MKSFNRFQVKYDEIDICPNECCRYDGNNQFLDECPECDAPRYVSGKAISPARYLPKEIHVSPQDSADMQAHARHVPWEKSGNEGMEKMWGAYQTFLHGLPAARVAF</sequence>
<protein>
    <submittedName>
        <fullName evidence="1">Uncharacterized protein</fullName>
    </submittedName>
</protein>
<dbReference type="AlphaFoldDB" id="A0AAE0LJH8"/>
<evidence type="ECO:0000313" key="1">
    <source>
        <dbReference type="EMBL" id="KAK3287165.1"/>
    </source>
</evidence>
<proteinExistence type="predicted"/>
<dbReference type="EMBL" id="LGRX02000981">
    <property type="protein sequence ID" value="KAK3287165.1"/>
    <property type="molecule type" value="Genomic_DNA"/>
</dbReference>
<accession>A0AAE0LJH8</accession>
<keyword evidence="2" id="KW-1185">Reference proteome</keyword>
<organism evidence="1 2">
    <name type="scientific">Cymbomonas tetramitiformis</name>
    <dbReference type="NCBI Taxonomy" id="36881"/>
    <lineage>
        <taxon>Eukaryota</taxon>
        <taxon>Viridiplantae</taxon>
        <taxon>Chlorophyta</taxon>
        <taxon>Pyramimonadophyceae</taxon>
        <taxon>Pyramimonadales</taxon>
        <taxon>Pyramimonadaceae</taxon>
        <taxon>Cymbomonas</taxon>
    </lineage>
</organism>